<dbReference type="NCBIfam" id="TIGR00843">
    <property type="entry name" value="benE"/>
    <property type="match status" value="1"/>
</dbReference>
<evidence type="ECO:0000313" key="2">
    <source>
        <dbReference type="EMBL" id="KRS13182.1"/>
    </source>
</evidence>
<feature type="transmembrane region" description="Helical" evidence="1">
    <location>
        <begin position="73"/>
        <end position="104"/>
    </location>
</feature>
<sequence>MPPIQTISTGFVVAMVGFFSSFPIVLQGLAAVGASDAQAASGLMAAALAMGLAGIVLSLWTKMPASVAWSTPGAALLAVTAPVEAGFAGAVAGFLVAGALTVISGLWRPLGRLAAGIPAPLAQAMLGGVLMPLVVVPVLAVAETPLVIGPILATWFVLGRINKLLAVPGAVVAAGITVLAYGDLGAFDAGGWVTAPVFVMPEFSLAAVVGIGLPLYVVTMATQNVPGLAVMRAHGYAPEPGPLLSVVGGFSVLSAPGGAPQTCLAAITAAMCADEDSHPDPAKRYWSAVMAGVFYCILGVFAWVITTFAGLAPPMVMASVAGVALLGVFANSTAAALEDAEYREAAVITFVVTASGVTVFGLGGAVWGLLAGGLVQVVKWVKG</sequence>
<reference evidence="2 3" key="1">
    <citation type="submission" date="2015-04" db="EMBL/GenBank/DDBJ databases">
        <title>The draft genome sequence of Roseovarius sp.R12b.</title>
        <authorList>
            <person name="Li G."/>
            <person name="Lai Q."/>
            <person name="Shao Z."/>
            <person name="Yan P."/>
        </authorList>
    </citation>
    <scope>NUCLEOTIDE SEQUENCE [LARGE SCALE GENOMIC DNA]</scope>
    <source>
        <strain evidence="2 3">R12B</strain>
    </source>
</reference>
<comment type="caution">
    <text evidence="2">The sequence shown here is derived from an EMBL/GenBank/DDBJ whole genome shotgun (WGS) entry which is preliminary data.</text>
</comment>
<dbReference type="RefSeq" id="WP_057792279.1">
    <property type="nucleotide sequence ID" value="NZ_LAXJ01000007.1"/>
</dbReference>
<name>A0A0T5NWP7_9RHOB</name>
<gene>
    <name evidence="2" type="ORF">XM53_08540</name>
</gene>
<feature type="transmembrane region" description="Helical" evidence="1">
    <location>
        <begin position="12"/>
        <end position="34"/>
    </location>
</feature>
<dbReference type="PANTHER" id="PTHR30199:SF0">
    <property type="entry name" value="INNER MEMBRANE PROTEIN YDCO"/>
    <property type="match status" value="1"/>
</dbReference>
<dbReference type="Pfam" id="PF03594">
    <property type="entry name" value="BenE"/>
    <property type="match status" value="1"/>
</dbReference>
<keyword evidence="3" id="KW-1185">Reference proteome</keyword>
<dbReference type="PANTHER" id="PTHR30199">
    <property type="entry name" value="MFS FAMILY TRANSPORTER, PREDICTED SUBSTRATE BENZOATE"/>
    <property type="match status" value="1"/>
</dbReference>
<feature type="transmembrane region" description="Helical" evidence="1">
    <location>
        <begin position="124"/>
        <end position="157"/>
    </location>
</feature>
<feature type="transmembrane region" description="Helical" evidence="1">
    <location>
        <begin position="203"/>
        <end position="222"/>
    </location>
</feature>
<feature type="transmembrane region" description="Helical" evidence="1">
    <location>
        <begin position="311"/>
        <end position="333"/>
    </location>
</feature>
<feature type="transmembrane region" description="Helical" evidence="1">
    <location>
        <begin position="345"/>
        <end position="370"/>
    </location>
</feature>
<evidence type="ECO:0000313" key="3">
    <source>
        <dbReference type="Proteomes" id="UP000051295"/>
    </source>
</evidence>
<feature type="transmembrane region" description="Helical" evidence="1">
    <location>
        <begin position="285"/>
        <end position="305"/>
    </location>
</feature>
<dbReference type="STRING" id="1641875.XM53_08540"/>
<feature type="transmembrane region" description="Helical" evidence="1">
    <location>
        <begin position="164"/>
        <end position="183"/>
    </location>
</feature>
<keyword evidence="1" id="KW-0812">Transmembrane</keyword>
<protein>
    <submittedName>
        <fullName evidence="2">Benzoate transporter</fullName>
    </submittedName>
</protein>
<keyword evidence="1" id="KW-1133">Transmembrane helix</keyword>
<dbReference type="EMBL" id="LAXJ01000007">
    <property type="protein sequence ID" value="KRS13182.1"/>
    <property type="molecule type" value="Genomic_DNA"/>
</dbReference>
<proteinExistence type="predicted"/>
<dbReference type="PATRIC" id="fig|1641875.4.peg.4110"/>
<dbReference type="GO" id="GO:0005886">
    <property type="term" value="C:plasma membrane"/>
    <property type="evidence" value="ECO:0007669"/>
    <property type="project" value="TreeGrafter"/>
</dbReference>
<feature type="transmembrane region" description="Helical" evidence="1">
    <location>
        <begin position="40"/>
        <end position="61"/>
    </location>
</feature>
<evidence type="ECO:0000256" key="1">
    <source>
        <dbReference type="SAM" id="Phobius"/>
    </source>
</evidence>
<accession>A0A0T5NWP7</accession>
<organism evidence="2 3">
    <name type="scientific">Roseovarius atlanticus</name>
    <dbReference type="NCBI Taxonomy" id="1641875"/>
    <lineage>
        <taxon>Bacteria</taxon>
        <taxon>Pseudomonadati</taxon>
        <taxon>Pseudomonadota</taxon>
        <taxon>Alphaproteobacteria</taxon>
        <taxon>Rhodobacterales</taxon>
        <taxon>Roseobacteraceae</taxon>
        <taxon>Roseovarius</taxon>
    </lineage>
</organism>
<dbReference type="AlphaFoldDB" id="A0A0T5NWP7"/>
<keyword evidence="1" id="KW-0472">Membrane</keyword>
<dbReference type="OrthoDB" id="9792424at2"/>
<dbReference type="Proteomes" id="UP000051295">
    <property type="component" value="Unassembled WGS sequence"/>
</dbReference>
<dbReference type="GO" id="GO:0042925">
    <property type="term" value="F:benzoate transmembrane transporter activity"/>
    <property type="evidence" value="ECO:0007669"/>
    <property type="project" value="InterPro"/>
</dbReference>
<dbReference type="InterPro" id="IPR004711">
    <property type="entry name" value="Benzoate_Transporter"/>
</dbReference>